<dbReference type="Pfam" id="PF22536">
    <property type="entry name" value="WHD_POLR3C"/>
    <property type="match status" value="1"/>
</dbReference>
<keyword evidence="5 9" id="KW-0240">DNA-directed RNA polymerase</keyword>
<evidence type="ECO:0000313" key="13">
    <source>
        <dbReference type="Proteomes" id="UP000623687"/>
    </source>
</evidence>
<dbReference type="Gene3D" id="6.10.140.1450">
    <property type="match status" value="1"/>
</dbReference>
<dbReference type="Gene3D" id="1.10.10.10">
    <property type="entry name" value="Winged helix-like DNA-binding domain superfamily/Winged helix DNA-binding domain"/>
    <property type="match status" value="3"/>
</dbReference>
<dbReference type="InterPro" id="IPR013197">
    <property type="entry name" value="RNA_pol_III_RPC82-rel_HTH"/>
</dbReference>
<evidence type="ECO:0000256" key="4">
    <source>
        <dbReference type="ARBA" id="ARBA00016689"/>
    </source>
</evidence>
<dbReference type="PROSITE" id="PS51344">
    <property type="entry name" value="HTH_TFE_IIE"/>
    <property type="match status" value="1"/>
</dbReference>
<dbReference type="InterPro" id="IPR008806">
    <property type="entry name" value="RNA_pol_III_Rpc82_C"/>
</dbReference>
<evidence type="ECO:0000256" key="10">
    <source>
        <dbReference type="SAM" id="Coils"/>
    </source>
</evidence>
<dbReference type="EMBL" id="JACETU010000001">
    <property type="protein sequence ID" value="KAF7440932.1"/>
    <property type="molecule type" value="Genomic_DNA"/>
</dbReference>
<reference evidence="12" key="1">
    <citation type="submission" date="2019-07" db="EMBL/GenBank/DDBJ databases">
        <authorList>
            <person name="Palmer J.M."/>
        </authorList>
    </citation>
    <scope>NUCLEOTIDE SEQUENCE</scope>
    <source>
        <strain evidence="12">PC9</strain>
    </source>
</reference>
<dbReference type="GeneID" id="59371122"/>
<dbReference type="GO" id="GO:0006351">
    <property type="term" value="P:DNA-templated transcription"/>
    <property type="evidence" value="ECO:0007669"/>
    <property type="project" value="InterPro"/>
</dbReference>
<evidence type="ECO:0000256" key="9">
    <source>
        <dbReference type="RuleBase" id="RU367076"/>
    </source>
</evidence>
<evidence type="ECO:0000256" key="5">
    <source>
        <dbReference type="ARBA" id="ARBA00022478"/>
    </source>
</evidence>
<comment type="similarity">
    <text evidence="2 9">Belongs to the RNA polymerase beta chain family.</text>
</comment>
<dbReference type="GO" id="GO:0005666">
    <property type="term" value="C:RNA polymerase III complex"/>
    <property type="evidence" value="ECO:0007669"/>
    <property type="project" value="UniProtKB-UniRule"/>
</dbReference>
<evidence type="ECO:0000256" key="2">
    <source>
        <dbReference type="ARBA" id="ARBA00006835"/>
    </source>
</evidence>
<dbReference type="InterPro" id="IPR036388">
    <property type="entry name" value="WH-like_DNA-bd_sf"/>
</dbReference>
<dbReference type="PANTHER" id="PTHR12949">
    <property type="entry name" value="RNA POLYMERASE III DNA DIRECTED -RELATED"/>
    <property type="match status" value="1"/>
</dbReference>
<dbReference type="PANTHER" id="PTHR12949:SF0">
    <property type="entry name" value="DNA-DIRECTED RNA POLYMERASE III SUBUNIT RPC3"/>
    <property type="match status" value="1"/>
</dbReference>
<accession>A0A8H7DXC8</accession>
<dbReference type="SUPFAM" id="SSF46785">
    <property type="entry name" value="Winged helix' DNA-binding domain"/>
    <property type="match status" value="1"/>
</dbReference>
<dbReference type="InterPro" id="IPR055207">
    <property type="entry name" value="POLR3C_WHD"/>
</dbReference>
<keyword evidence="6 9" id="KW-0804">Transcription</keyword>
<dbReference type="InterPro" id="IPR039748">
    <property type="entry name" value="RPC3"/>
</dbReference>
<protein>
    <recommendedName>
        <fullName evidence="4 9">DNA-directed RNA polymerase III subunit RPC3</fullName>
        <shortName evidence="9">RNA polymerase III subunit C3</shortName>
    </recommendedName>
</protein>
<dbReference type="InterPro" id="IPR017919">
    <property type="entry name" value="TFIIE/TFIIEa_HTH"/>
</dbReference>
<name>A0A8H7DXC8_PLEOS</name>
<proteinExistence type="inferred from homology"/>
<dbReference type="GO" id="GO:0003697">
    <property type="term" value="F:single-stranded DNA binding"/>
    <property type="evidence" value="ECO:0007669"/>
    <property type="project" value="UniProtKB-UniRule"/>
</dbReference>
<evidence type="ECO:0000313" key="12">
    <source>
        <dbReference type="EMBL" id="KAF7440932.1"/>
    </source>
</evidence>
<dbReference type="Proteomes" id="UP000623687">
    <property type="component" value="Unassembled WGS sequence"/>
</dbReference>
<comment type="function">
    <text evidence="8 9">DNA-dependent RNA polymerase catalyzes the transcription of DNA into RNA using the four ribonucleoside triphosphates as substrates. Specific core component of RNA polymerase III which synthesizes small RNAs, such as 5S rRNA and tRNAs.</text>
</comment>
<dbReference type="Pfam" id="PF05645">
    <property type="entry name" value="RNA_pol_Rpc82"/>
    <property type="match status" value="1"/>
</dbReference>
<dbReference type="VEuPathDB" id="FungiDB:PC9H_001281"/>
<sequence length="540" mass="60331">MADAHTSRLCAQIAHSHFGPLTASVVNALLTRGRLTFSQIVRFTPLNPRTARAAILILVQHNIVWHSVTEEEGEVLEVNIDECLIRLRFGRFAWQAEELFGRTGGEIVQLILDHGKLRPPDIIGPLSGGSVKESAVYAQTLHKLVSAAYLKPSTLLSHVSPRDKRIKYEAEEKAKITGFPTAKELRQAKEAAEARMKREEAEAEKIGLKRKPIENGHRSSKKKAVEEEEIVDDTVYFRINYQRFSVHIRNSLIEQAARERYNDGAAAVVRATLQASAAKQFSLEDPRTDPVSIANIAQHIHDDDNLASGLLSSSKKPNTMACLKDYLGILSAADNPTPAGRAGAFLSFSSSKIQVEFEVVARRLKKRVLEAVAREKHGDEGVRIIRLLLDVGKMDEKQVSKSVMMPNKDVRPLLSALAGDSLISTQEVAKTADHNPTRTFYLWYVDLQKAYSVILGQLYKTLYNIGTRREAEQEEPNVKAVLDKMQRSDVAADNSLLSRMEQETLKEWEAKRQKLVILQMRVEEAVFIVKDLGVLGNSDD</sequence>
<keyword evidence="7 9" id="KW-0539">Nucleus</keyword>
<comment type="subcellular location">
    <subcellularLocation>
        <location evidence="1 9">Nucleus</location>
    </subcellularLocation>
</comment>
<keyword evidence="10" id="KW-0175">Coiled coil</keyword>
<dbReference type="InterPro" id="IPR036390">
    <property type="entry name" value="WH_DNA-bd_sf"/>
</dbReference>
<dbReference type="Pfam" id="PF08221">
    <property type="entry name" value="HTH_9"/>
    <property type="match status" value="1"/>
</dbReference>
<feature type="domain" description="HTH TFE/IIEalpha-type" evidence="11">
    <location>
        <begin position="365"/>
        <end position="451"/>
    </location>
</feature>
<evidence type="ECO:0000256" key="8">
    <source>
        <dbReference type="ARBA" id="ARBA00025127"/>
    </source>
</evidence>
<dbReference type="OrthoDB" id="272392at2759"/>
<organism evidence="12 13">
    <name type="scientific">Pleurotus ostreatus</name>
    <name type="common">Oyster mushroom</name>
    <name type="synonym">White-rot fungus</name>
    <dbReference type="NCBI Taxonomy" id="5322"/>
    <lineage>
        <taxon>Eukaryota</taxon>
        <taxon>Fungi</taxon>
        <taxon>Dikarya</taxon>
        <taxon>Basidiomycota</taxon>
        <taxon>Agaricomycotina</taxon>
        <taxon>Agaricomycetes</taxon>
        <taxon>Agaricomycetidae</taxon>
        <taxon>Agaricales</taxon>
        <taxon>Pleurotineae</taxon>
        <taxon>Pleurotaceae</taxon>
        <taxon>Pleurotus</taxon>
    </lineage>
</organism>
<evidence type="ECO:0000256" key="6">
    <source>
        <dbReference type="ARBA" id="ARBA00023163"/>
    </source>
</evidence>
<dbReference type="RefSeq" id="XP_036636776.1">
    <property type="nucleotide sequence ID" value="XM_036770931.1"/>
</dbReference>
<keyword evidence="13" id="KW-1185">Reference proteome</keyword>
<evidence type="ECO:0000256" key="3">
    <source>
        <dbReference type="ARBA" id="ARBA00011206"/>
    </source>
</evidence>
<evidence type="ECO:0000256" key="1">
    <source>
        <dbReference type="ARBA" id="ARBA00004123"/>
    </source>
</evidence>
<gene>
    <name evidence="12" type="primary">RPC82</name>
    <name evidence="12" type="ORF">PC9H_001281</name>
</gene>
<dbReference type="AlphaFoldDB" id="A0A8H7DXC8"/>
<evidence type="ECO:0000259" key="11">
    <source>
        <dbReference type="PROSITE" id="PS51344"/>
    </source>
</evidence>
<comment type="subunit">
    <text evidence="3 9">Component of the RNA polymerase III (Pol III) complex consisting of 17 subunits.</text>
</comment>
<evidence type="ECO:0000256" key="7">
    <source>
        <dbReference type="ARBA" id="ARBA00023242"/>
    </source>
</evidence>
<feature type="coiled-coil region" evidence="10">
    <location>
        <begin position="182"/>
        <end position="211"/>
    </location>
</feature>
<comment type="caution">
    <text evidence="12">The sequence shown here is derived from an EMBL/GenBank/DDBJ whole genome shotgun (WGS) entry which is preliminary data.</text>
</comment>